<dbReference type="Pfam" id="PF11626">
    <property type="entry name" value="Rap1_C"/>
    <property type="match status" value="1"/>
</dbReference>
<feature type="region of interest" description="Disordered" evidence="9">
    <location>
        <begin position="357"/>
        <end position="635"/>
    </location>
</feature>
<comment type="function">
    <text evidence="8">Involved in the regulation of telomere length, clustering and has a specific role in telomere position effect (TPE).</text>
</comment>
<dbReference type="Gene3D" id="1.10.10.60">
    <property type="entry name" value="Homeodomain-like"/>
    <property type="match status" value="1"/>
</dbReference>
<reference evidence="11" key="1">
    <citation type="submission" date="2019-04" db="EMBL/GenBank/DDBJ databases">
        <authorList>
            <person name="Melise S."/>
            <person name="Noan J."/>
            <person name="Okalmin O."/>
        </authorList>
    </citation>
    <scope>NUCLEOTIDE SEQUENCE</scope>
    <source>
        <strain evidence="11">FN9</strain>
    </source>
</reference>
<evidence type="ECO:0000256" key="1">
    <source>
        <dbReference type="ARBA" id="ARBA00010467"/>
    </source>
</evidence>
<accession>A0A4E9EC39</accession>
<dbReference type="InterPro" id="IPR021661">
    <property type="entry name" value="Rap1_C"/>
</dbReference>
<feature type="compositionally biased region" description="Polar residues" evidence="9">
    <location>
        <begin position="107"/>
        <end position="116"/>
    </location>
</feature>
<dbReference type="PANTHER" id="PTHR16466:SF6">
    <property type="entry name" value="TELOMERIC REPEAT-BINDING FACTOR 2-INTERACTING PROTEIN 1"/>
    <property type="match status" value="1"/>
</dbReference>
<protein>
    <recommendedName>
        <fullName evidence="8">DNA-binding protein RAP1</fullName>
    </recommendedName>
</protein>
<dbReference type="PANTHER" id="PTHR16466">
    <property type="entry name" value="TELOMERE REPEAT-BINDING FACTOR 2-INTERACTING PROTEIN 1"/>
    <property type="match status" value="1"/>
</dbReference>
<sequence length="756" mass="85424">MAPTVTYDGVQGAEGGTIFKDVKFWVAQRVPIRSYLLEQIKQNGGSVVLLEKQADMLIADHARPKDAPQRSYSWKFIDDSIKNGIVQLKDRYLIDRHPDEPRRVGSGQPSKSTRTPFTKEDDARIARWVLDHPTEQKGNRIWQEYEQICENGRHTAQSWRDRYVKKLAILDRAALERMAASAPAETSPETRSTVQAEQAPSVAERSLQQPAAQQPPKQKQRNGSSEITRPLDTAPEPAEEILLPPTPEEAEPPIQNPPVVDELDDMGKDDFYRDLDVWLRLEEKDIKRRWNINGTPIELYDLAQAIQTAPVLPETGTVDWEKVAENLGFADPDVHLLNELQLFYDESLQEFLNSVSSFDTDEEDDDDVDEEPQGEEEHARDEEPVSDSEAIVFETTLSTGINWEAGEGEDEDPPQRYERSSPPVAVSGLKRSADQRELTSPGNAKKRRRYDPDMEIPTTPETDLTPEAVPARDPSPSALASSQWRDYVGESEASQHLPPLPPLAEESQDLGMSVIPHREPQHQSVESPPPLENETMDFEPIPLHLNTRQKGRLSVSNRREPQPKPSRQGDNSSAYKTTSRRDVSSIKTTSKPATRSAVRRSLPASFNAPQNLTPQNPQRRDNPPRDSDKSNSQAIEEQISQYVSNGYSRRVVIEALKRTSLRPGKMAVLVMQHLSEGREVPSKYEGIWTDRDDADMELSLSVDFNRSPANDKEEQDQELAQKAHNRLIYKHGKKGVELRKDFLEAEKELGRQGPDR</sequence>
<dbReference type="Pfam" id="PF16589">
    <property type="entry name" value="BRCT_2"/>
    <property type="match status" value="1"/>
</dbReference>
<evidence type="ECO:0000256" key="3">
    <source>
        <dbReference type="ARBA" id="ARBA00022895"/>
    </source>
</evidence>
<evidence type="ECO:0000313" key="11">
    <source>
        <dbReference type="EMBL" id="VIO60283.1"/>
    </source>
</evidence>
<dbReference type="Gene3D" id="1.10.150.60">
    <property type="entry name" value="ARID DNA-binding domain"/>
    <property type="match status" value="1"/>
</dbReference>
<evidence type="ECO:0000256" key="9">
    <source>
        <dbReference type="SAM" id="MobiDB-lite"/>
    </source>
</evidence>
<dbReference type="Pfam" id="PF08914">
    <property type="entry name" value="Myb_Rap1"/>
    <property type="match status" value="1"/>
</dbReference>
<comment type="similarity">
    <text evidence="1 8">Belongs to the RAP1 family.</text>
</comment>
<dbReference type="GO" id="GO:0010833">
    <property type="term" value="P:telomere maintenance via telomere lengthening"/>
    <property type="evidence" value="ECO:0007669"/>
    <property type="project" value="UniProtKB-UniRule"/>
</dbReference>
<dbReference type="GO" id="GO:0070187">
    <property type="term" value="C:shelterin complex"/>
    <property type="evidence" value="ECO:0007669"/>
    <property type="project" value="TreeGrafter"/>
</dbReference>
<feature type="compositionally biased region" description="Polar residues" evidence="9">
    <location>
        <begin position="187"/>
        <end position="198"/>
    </location>
</feature>
<keyword evidence="6" id="KW-0804">Transcription</keyword>
<dbReference type="InterPro" id="IPR001357">
    <property type="entry name" value="BRCT_dom"/>
</dbReference>
<dbReference type="InterPro" id="IPR039595">
    <property type="entry name" value="TE2IP/Rap1"/>
</dbReference>
<dbReference type="SUPFAM" id="SSF46689">
    <property type="entry name" value="Homeodomain-like"/>
    <property type="match status" value="1"/>
</dbReference>
<dbReference type="EMBL" id="CAAKMV010000143">
    <property type="protein sequence ID" value="VIO60283.1"/>
    <property type="molecule type" value="Genomic_DNA"/>
</dbReference>
<feature type="compositionally biased region" description="Acidic residues" evidence="9">
    <location>
        <begin position="359"/>
        <end position="374"/>
    </location>
</feature>
<feature type="compositionally biased region" description="Low complexity" evidence="9">
    <location>
        <begin position="208"/>
        <end position="217"/>
    </location>
</feature>
<feature type="compositionally biased region" description="Basic and acidic residues" evidence="9">
    <location>
        <begin position="618"/>
        <end position="629"/>
    </location>
</feature>
<comment type="subunit">
    <text evidence="8">Homodimer.</text>
</comment>
<evidence type="ECO:0000256" key="2">
    <source>
        <dbReference type="ARBA" id="ARBA00022454"/>
    </source>
</evidence>
<dbReference type="InterPro" id="IPR036431">
    <property type="entry name" value="ARID_dom_sf"/>
</dbReference>
<dbReference type="Gene3D" id="1.10.10.2170">
    <property type="match status" value="1"/>
</dbReference>
<organism evidence="11">
    <name type="scientific">Gibberella zeae</name>
    <name type="common">Wheat head blight fungus</name>
    <name type="synonym">Fusarium graminearum</name>
    <dbReference type="NCBI Taxonomy" id="5518"/>
    <lineage>
        <taxon>Eukaryota</taxon>
        <taxon>Fungi</taxon>
        <taxon>Dikarya</taxon>
        <taxon>Ascomycota</taxon>
        <taxon>Pezizomycotina</taxon>
        <taxon>Sordariomycetes</taxon>
        <taxon>Hypocreomycetidae</taxon>
        <taxon>Hypocreales</taxon>
        <taxon>Nectriaceae</taxon>
        <taxon>Fusarium</taxon>
    </lineage>
</organism>
<dbReference type="GO" id="GO:0042162">
    <property type="term" value="F:telomeric DNA binding"/>
    <property type="evidence" value="ECO:0007669"/>
    <property type="project" value="TreeGrafter"/>
</dbReference>
<keyword evidence="3 8" id="KW-0779">Telomere</keyword>
<dbReference type="InterPro" id="IPR001606">
    <property type="entry name" value="ARID_dom"/>
</dbReference>
<evidence type="ECO:0000256" key="7">
    <source>
        <dbReference type="ARBA" id="ARBA00023242"/>
    </source>
</evidence>
<keyword evidence="4" id="KW-0805">Transcription regulation</keyword>
<keyword evidence="2 8" id="KW-0158">Chromosome</keyword>
<feature type="region of interest" description="Disordered" evidence="9">
    <location>
        <begin position="180"/>
        <end position="258"/>
    </location>
</feature>
<evidence type="ECO:0000256" key="8">
    <source>
        <dbReference type="RuleBase" id="RU367107"/>
    </source>
</evidence>
<keyword evidence="5" id="KW-0010">Activator</keyword>
<dbReference type="InterPro" id="IPR038104">
    <property type="entry name" value="Rap1_C_sf"/>
</dbReference>
<dbReference type="CDD" id="cd11655">
    <property type="entry name" value="rap1_myb-like"/>
    <property type="match status" value="1"/>
</dbReference>
<dbReference type="GO" id="GO:0031848">
    <property type="term" value="P:protection from non-homologous end joining at telomere"/>
    <property type="evidence" value="ECO:0007669"/>
    <property type="project" value="TreeGrafter"/>
</dbReference>
<dbReference type="InterPro" id="IPR009057">
    <property type="entry name" value="Homeodomain-like_sf"/>
</dbReference>
<feature type="compositionally biased region" description="Low complexity" evidence="9">
    <location>
        <begin position="233"/>
        <end position="243"/>
    </location>
</feature>
<evidence type="ECO:0000256" key="6">
    <source>
        <dbReference type="ARBA" id="ARBA00023163"/>
    </source>
</evidence>
<name>A0A4E9EC39_GIBZA</name>
<dbReference type="AlphaFoldDB" id="A0A4E9EC39"/>
<gene>
    <name evidence="11" type="ORF">FUG_LOCUS392078</name>
</gene>
<dbReference type="CDD" id="cd16100">
    <property type="entry name" value="ARID"/>
    <property type="match status" value="1"/>
</dbReference>
<feature type="compositionally biased region" description="Polar residues" evidence="9">
    <location>
        <begin position="568"/>
        <end position="577"/>
    </location>
</feature>
<dbReference type="PROSITE" id="PS51011">
    <property type="entry name" value="ARID"/>
    <property type="match status" value="1"/>
</dbReference>
<comment type="subcellular location">
    <subcellularLocation>
        <location evidence="8">Nucleus</location>
    </subcellularLocation>
    <subcellularLocation>
        <location evidence="8">Chromosome</location>
        <location evidence="8">Telomere</location>
    </subcellularLocation>
</comment>
<keyword evidence="7 8" id="KW-0539">Nucleus</keyword>
<dbReference type="InterPro" id="IPR015010">
    <property type="entry name" value="TERF2IP_Myb"/>
</dbReference>
<evidence type="ECO:0000256" key="4">
    <source>
        <dbReference type="ARBA" id="ARBA00023015"/>
    </source>
</evidence>
<feature type="domain" description="ARID" evidence="10">
    <location>
        <begin position="265"/>
        <end position="356"/>
    </location>
</feature>
<evidence type="ECO:0000256" key="5">
    <source>
        <dbReference type="ARBA" id="ARBA00023159"/>
    </source>
</evidence>
<feature type="region of interest" description="Disordered" evidence="9">
    <location>
        <begin position="96"/>
        <end position="119"/>
    </location>
</feature>
<evidence type="ECO:0000259" key="10">
    <source>
        <dbReference type="PROSITE" id="PS51011"/>
    </source>
</evidence>
<proteinExistence type="inferred from homology"/>